<comment type="similarity">
    <text evidence="1">Belongs to the P-Pant transferase superfamily. Gsp/Sfp/HetI/AcpT family.</text>
</comment>
<dbReference type="Pfam" id="PF01648">
    <property type="entry name" value="ACPS"/>
    <property type="match status" value="1"/>
</dbReference>
<proteinExistence type="inferred from homology"/>
<gene>
    <name evidence="4" type="ORF">AB2U05_00945</name>
</gene>
<evidence type="ECO:0000256" key="2">
    <source>
        <dbReference type="ARBA" id="ARBA00022679"/>
    </source>
</evidence>
<dbReference type="PANTHER" id="PTHR12215">
    <property type="entry name" value="PHOSPHOPANTETHEINE TRANSFERASE"/>
    <property type="match status" value="1"/>
</dbReference>
<dbReference type="InterPro" id="IPR008278">
    <property type="entry name" value="4-PPantetheinyl_Trfase_dom"/>
</dbReference>
<accession>A0AB39TAT5</accession>
<name>A0AB39TAT5_9ACTN</name>
<dbReference type="GO" id="GO:0005829">
    <property type="term" value="C:cytosol"/>
    <property type="evidence" value="ECO:0007669"/>
    <property type="project" value="TreeGrafter"/>
</dbReference>
<feature type="domain" description="4'-phosphopantetheinyl transferase" evidence="3">
    <location>
        <begin position="105"/>
        <end position="172"/>
    </location>
</feature>
<dbReference type="GO" id="GO:0000287">
    <property type="term" value="F:magnesium ion binding"/>
    <property type="evidence" value="ECO:0007669"/>
    <property type="project" value="InterPro"/>
</dbReference>
<dbReference type="PANTHER" id="PTHR12215:SF10">
    <property type="entry name" value="L-AMINOADIPATE-SEMIALDEHYDE DEHYDROGENASE-PHOSPHOPANTETHEINYL TRANSFERASE"/>
    <property type="match status" value="1"/>
</dbReference>
<evidence type="ECO:0000259" key="3">
    <source>
        <dbReference type="Pfam" id="PF01648"/>
    </source>
</evidence>
<dbReference type="SUPFAM" id="SSF56214">
    <property type="entry name" value="4'-phosphopantetheinyl transferase"/>
    <property type="match status" value="2"/>
</dbReference>
<keyword evidence="2 4" id="KW-0808">Transferase</keyword>
<dbReference type="Gene3D" id="3.90.470.20">
    <property type="entry name" value="4'-phosphopantetheinyl transferase domain"/>
    <property type="match status" value="1"/>
</dbReference>
<sequence length="225" mass="23886">MTDVTLSFIDTDQPAPVVEALGQLLDADERARTARAGRESRSRFTVLRGAVRQLVAARLGVRPAEVVWRLGPNGKPEPAGAGRLRVSWSASGPLAVLALAEGREVGVDVEGLREAAVAERMAARWFPFEEARFVAEAPEPAERSARFTALWCRREAVVKAYGGRLAQSFGVSVLGPSPLAVGDPGRLGAGPVLVRDVPAPGPFRAAVAALGDRPVHVNSRVWQSG</sequence>
<dbReference type="GO" id="GO:0019878">
    <property type="term" value="P:lysine biosynthetic process via aminoadipic acid"/>
    <property type="evidence" value="ECO:0007669"/>
    <property type="project" value="TreeGrafter"/>
</dbReference>
<evidence type="ECO:0000256" key="1">
    <source>
        <dbReference type="ARBA" id="ARBA00010990"/>
    </source>
</evidence>
<organism evidence="4">
    <name type="scientific">Streptomyces sp. Y1</name>
    <dbReference type="NCBI Taxonomy" id="3238634"/>
    <lineage>
        <taxon>Bacteria</taxon>
        <taxon>Bacillati</taxon>
        <taxon>Actinomycetota</taxon>
        <taxon>Actinomycetes</taxon>
        <taxon>Kitasatosporales</taxon>
        <taxon>Streptomycetaceae</taxon>
        <taxon>Streptomyces</taxon>
    </lineage>
</organism>
<dbReference type="EMBL" id="CP163445">
    <property type="protein sequence ID" value="XDQ77147.1"/>
    <property type="molecule type" value="Genomic_DNA"/>
</dbReference>
<reference evidence="4" key="1">
    <citation type="submission" date="2024-07" db="EMBL/GenBank/DDBJ databases">
        <authorList>
            <person name="Yu S.T."/>
        </authorList>
    </citation>
    <scope>NUCLEOTIDE SEQUENCE</scope>
    <source>
        <strain evidence="4">Y1</strain>
    </source>
</reference>
<dbReference type="GO" id="GO:0008897">
    <property type="term" value="F:holo-[acyl-carrier-protein] synthase activity"/>
    <property type="evidence" value="ECO:0007669"/>
    <property type="project" value="InterPro"/>
</dbReference>
<dbReference type="RefSeq" id="WP_369182105.1">
    <property type="nucleotide sequence ID" value="NZ_CP163445.1"/>
</dbReference>
<dbReference type="AlphaFoldDB" id="A0AB39TAT5"/>
<evidence type="ECO:0000313" key="4">
    <source>
        <dbReference type="EMBL" id="XDQ77147.1"/>
    </source>
</evidence>
<dbReference type="InterPro" id="IPR050559">
    <property type="entry name" value="P-Pant_transferase_sf"/>
</dbReference>
<dbReference type="InterPro" id="IPR037143">
    <property type="entry name" value="4-PPantetheinyl_Trfase_dom_sf"/>
</dbReference>
<protein>
    <submittedName>
        <fullName evidence="4">4'-phosphopantetheinyl transferase superfamily protein</fullName>
    </submittedName>
</protein>